<evidence type="ECO:0000313" key="2">
    <source>
        <dbReference type="EMBL" id="CAI2360686.1"/>
    </source>
</evidence>
<proteinExistence type="predicted"/>
<keyword evidence="3" id="KW-1185">Reference proteome</keyword>
<feature type="compositionally biased region" description="Polar residues" evidence="1">
    <location>
        <begin position="38"/>
        <end position="61"/>
    </location>
</feature>
<feature type="region of interest" description="Disordered" evidence="1">
    <location>
        <begin position="1"/>
        <end position="61"/>
    </location>
</feature>
<feature type="region of interest" description="Disordered" evidence="1">
    <location>
        <begin position="209"/>
        <end position="255"/>
    </location>
</feature>
<reference evidence="2" key="1">
    <citation type="submission" date="2023-07" db="EMBL/GenBank/DDBJ databases">
        <authorList>
            <consortium name="AG Swart"/>
            <person name="Singh M."/>
            <person name="Singh A."/>
            <person name="Seah K."/>
            <person name="Emmerich C."/>
        </authorList>
    </citation>
    <scope>NUCLEOTIDE SEQUENCE</scope>
    <source>
        <strain evidence="2">DP1</strain>
    </source>
</reference>
<gene>
    <name evidence="2" type="ORF">ECRASSUSDP1_LOCUS1990</name>
</gene>
<name>A0AAD1U5T2_EUPCR</name>
<feature type="compositionally biased region" description="Basic and acidic residues" evidence="1">
    <location>
        <begin position="12"/>
        <end position="24"/>
    </location>
</feature>
<feature type="compositionally biased region" description="Basic residues" evidence="1">
    <location>
        <begin position="438"/>
        <end position="454"/>
    </location>
</feature>
<feature type="region of interest" description="Disordered" evidence="1">
    <location>
        <begin position="435"/>
        <end position="465"/>
    </location>
</feature>
<evidence type="ECO:0000313" key="3">
    <source>
        <dbReference type="Proteomes" id="UP001295684"/>
    </source>
</evidence>
<feature type="compositionally biased region" description="Basic residues" evidence="1">
    <location>
        <begin position="224"/>
        <end position="246"/>
    </location>
</feature>
<protein>
    <submittedName>
        <fullName evidence="2">Uncharacterized protein</fullName>
    </submittedName>
</protein>
<accession>A0AAD1U5T2</accession>
<organism evidence="2 3">
    <name type="scientific">Euplotes crassus</name>
    <dbReference type="NCBI Taxonomy" id="5936"/>
    <lineage>
        <taxon>Eukaryota</taxon>
        <taxon>Sar</taxon>
        <taxon>Alveolata</taxon>
        <taxon>Ciliophora</taxon>
        <taxon>Intramacronucleata</taxon>
        <taxon>Spirotrichea</taxon>
        <taxon>Hypotrichia</taxon>
        <taxon>Euplotida</taxon>
        <taxon>Euplotidae</taxon>
        <taxon>Moneuplotes</taxon>
    </lineage>
</organism>
<dbReference type="AlphaFoldDB" id="A0AAD1U5T2"/>
<dbReference type="Proteomes" id="UP001295684">
    <property type="component" value="Unassembled WGS sequence"/>
</dbReference>
<evidence type="ECO:0000256" key="1">
    <source>
        <dbReference type="SAM" id="MobiDB-lite"/>
    </source>
</evidence>
<dbReference type="EMBL" id="CAMPGE010001882">
    <property type="protein sequence ID" value="CAI2360686.1"/>
    <property type="molecule type" value="Genomic_DNA"/>
</dbReference>
<comment type="caution">
    <text evidence="2">The sequence shown here is derived from an EMBL/GenBank/DDBJ whole genome shotgun (WGS) entry which is preliminary data.</text>
</comment>
<sequence>MSKDNQFTPSHCDIRHKDSLKDPTELVDPDLAEPDLKISSSDNQAQESIPQNESQNSRTKNQIYLRKNTEYGLKNRIQDIPYHLILKEQIIRDDDRDTENSSLWAFLSKIILNNKFEKFFKDEPRRRKTVHPSLNSKINRTTLKMLHKFHLKKIAEAKNKRMPSKRFMFKSLKPKVKSTNVNLLSNTLAMSNNRSNSSLPKQNLLNRIKTEIPSNDLSKLSGRSVKKQKSPTRSKQRSPKRMKNKMAKPSSKKLTIQYPIPQAEESKMNPIRIKLPGTKKPKSRQTKHKCFLSKKTDEHCKMHQQRPWQFSPTRTHFRNPTKVIGKTINRLFPHDPAFTKNKLLGYIKNQVRRTARIKSAKPQRTKSNIRDIRAAVNNISKNHFSNRQNTFDTQDPSLVTNNVEISFSNKQSFSSRNFPDRHHTMVVDKKIPNEHVKTSRKPRKSKLLAKKRVKSGNPSKGRSRCTDKSLKTCLKDENLAKHYLHAKVALNSLSY</sequence>